<protein>
    <submittedName>
        <fullName evidence="1">Uncharacterized protein</fullName>
    </submittedName>
</protein>
<name>A0A7R9FH11_9NEOP</name>
<gene>
    <name evidence="1" type="ORF">TTEB3V08_LOCUS1624</name>
</gene>
<accession>A0A7R9FH11</accession>
<organism evidence="1">
    <name type="scientific">Timema tahoe</name>
    <dbReference type="NCBI Taxonomy" id="61484"/>
    <lineage>
        <taxon>Eukaryota</taxon>
        <taxon>Metazoa</taxon>
        <taxon>Ecdysozoa</taxon>
        <taxon>Arthropoda</taxon>
        <taxon>Hexapoda</taxon>
        <taxon>Insecta</taxon>
        <taxon>Pterygota</taxon>
        <taxon>Neoptera</taxon>
        <taxon>Polyneoptera</taxon>
        <taxon>Phasmatodea</taxon>
        <taxon>Timematodea</taxon>
        <taxon>Timematoidea</taxon>
        <taxon>Timematidae</taxon>
        <taxon>Timema</taxon>
    </lineage>
</organism>
<sequence length="202" mass="21713">MLLLYNKILANNFKNHPTTTHIARKITPLPPKPRLTLPGQSLYLPPTATDSRCLDNHSTSPPPRLTHVVWTITLPPTATHVVWTITLPPTATHVVWTITLAPNVTHVAGTITLAPNVTHVAGTITLAPNVTHVAGTITLAPNATHVAGTITLAPNVTHVAGTITLPPHRDSRCWDQYPHLPTSGLPNVPPRLTFLLSLPTCV</sequence>
<dbReference type="EMBL" id="OE000347">
    <property type="protein sequence ID" value="CAD7453486.1"/>
    <property type="molecule type" value="Genomic_DNA"/>
</dbReference>
<reference evidence="1" key="1">
    <citation type="submission" date="2020-11" db="EMBL/GenBank/DDBJ databases">
        <authorList>
            <person name="Tran Van P."/>
        </authorList>
    </citation>
    <scope>NUCLEOTIDE SEQUENCE</scope>
</reference>
<evidence type="ECO:0000313" key="1">
    <source>
        <dbReference type="EMBL" id="CAD7453486.1"/>
    </source>
</evidence>
<proteinExistence type="predicted"/>
<dbReference type="AlphaFoldDB" id="A0A7R9FH11"/>